<dbReference type="InterPro" id="IPR001638">
    <property type="entry name" value="Solute-binding_3/MltF_N"/>
</dbReference>
<dbReference type="InterPro" id="IPR013099">
    <property type="entry name" value="K_chnl_dom"/>
</dbReference>
<dbReference type="PANTHER" id="PTHR18966">
    <property type="entry name" value="IONOTROPIC GLUTAMATE RECEPTOR"/>
    <property type="match status" value="1"/>
</dbReference>
<evidence type="ECO:0000256" key="1">
    <source>
        <dbReference type="ARBA" id="ARBA00004141"/>
    </source>
</evidence>
<dbReference type="SMART" id="SM00079">
    <property type="entry name" value="PBPe"/>
    <property type="match status" value="1"/>
</dbReference>
<dbReference type="OrthoDB" id="9799090at2"/>
<feature type="domain" description="Solute-binding protein family 3/N-terminal" evidence="11">
    <location>
        <begin position="23"/>
        <end position="351"/>
    </location>
</feature>
<evidence type="ECO:0000256" key="6">
    <source>
        <dbReference type="ARBA" id="ARBA00023136"/>
    </source>
</evidence>
<evidence type="ECO:0000256" key="3">
    <source>
        <dbReference type="ARBA" id="ARBA00022692"/>
    </source>
</evidence>
<comment type="caution">
    <text evidence="13">The sequence shown here is derived from an EMBL/GenBank/DDBJ whole genome shotgun (WGS) entry which is preliminary data.</text>
</comment>
<evidence type="ECO:0000256" key="9">
    <source>
        <dbReference type="ARBA" id="ARBA00023303"/>
    </source>
</evidence>
<dbReference type="RefSeq" id="WP_022608161.1">
    <property type="nucleotide sequence ID" value="NZ_ASSJ01000070.1"/>
</dbReference>
<dbReference type="EMBL" id="ASSJ01000070">
    <property type="protein sequence ID" value="ERN40722.1"/>
    <property type="molecule type" value="Genomic_DNA"/>
</dbReference>
<keyword evidence="9" id="KW-0407">Ion channel</keyword>
<evidence type="ECO:0000256" key="5">
    <source>
        <dbReference type="ARBA" id="ARBA00023065"/>
    </source>
</evidence>
<keyword evidence="8" id="KW-0325">Glycoprotein</keyword>
<gene>
    <name evidence="13" type="ORF">KR51_00027080</name>
</gene>
<sequence length="355" mass="39077">MGFAVAIAGLSWAIGAVGVRAETLRVGVNNFPPLVFLREEEADGPAPIGFSIDLWHQVALELDVDTEFVAYPNIHTMLADVEVGELDAAIAGITITAEREQAIDFSHSFYESGLQILVLDRATHPVEAFFGYIFSWTTLQALGLVFGVALGAAHVLWLCERRTDPDMFPSGYLRGIWEAFWWSLVTATTVGYGDKYPRSVIGRLVAIAWMFSGIMVFAYFTAAVTANRLQNQIDGPEDLYGQRVAAVRGTTSAEFLAGRPVKIVNASDPEQAYNLLRTEDVRAVVNDSPTLLYFASQNPEFAVVGDVFERQQYGVALPEGSSYTESVNRVLLRLRESGKLQAIERRWSLGNDPSN</sequence>
<feature type="transmembrane region" description="Helical" evidence="10">
    <location>
        <begin position="204"/>
        <end position="224"/>
    </location>
</feature>
<comment type="subcellular location">
    <subcellularLocation>
        <location evidence="1">Membrane</location>
        <topology evidence="1">Multi-pass membrane protein</topology>
    </subcellularLocation>
</comment>
<protein>
    <submittedName>
        <fullName evidence="13">ABC-type amino acid transport/signal transduction system, periplasmic component</fullName>
    </submittedName>
</protein>
<keyword evidence="14" id="KW-1185">Reference proteome</keyword>
<keyword evidence="6 10" id="KW-0472">Membrane</keyword>
<proteinExistence type="predicted"/>
<keyword evidence="4 10" id="KW-1133">Transmembrane helix</keyword>
<dbReference type="AlphaFoldDB" id="U5DIF9"/>
<accession>U5DIF9</accession>
<keyword evidence="3 10" id="KW-0812">Transmembrane</keyword>
<evidence type="ECO:0000313" key="13">
    <source>
        <dbReference type="EMBL" id="ERN40722.1"/>
    </source>
</evidence>
<feature type="transmembrane region" description="Helical" evidence="10">
    <location>
        <begin position="171"/>
        <end position="192"/>
    </location>
</feature>
<dbReference type="InterPro" id="IPR001320">
    <property type="entry name" value="Iontro_rcpt_C"/>
</dbReference>
<dbReference type="Pfam" id="PF00497">
    <property type="entry name" value="SBP_bac_3"/>
    <property type="match status" value="1"/>
</dbReference>
<keyword evidence="5" id="KW-0406">Ion transport</keyword>
<dbReference type="SUPFAM" id="SSF81324">
    <property type="entry name" value="Voltage-gated potassium channels"/>
    <property type="match status" value="1"/>
</dbReference>
<dbReference type="InterPro" id="IPR015683">
    <property type="entry name" value="Ionotropic_Glu_rcpt"/>
</dbReference>
<dbReference type="InParanoid" id="U5DIF9"/>
<keyword evidence="7" id="KW-0675">Receptor</keyword>
<evidence type="ECO:0000256" key="2">
    <source>
        <dbReference type="ARBA" id="ARBA00022448"/>
    </source>
</evidence>
<dbReference type="GO" id="GO:0016020">
    <property type="term" value="C:membrane"/>
    <property type="evidence" value="ECO:0007669"/>
    <property type="project" value="UniProtKB-SubCell"/>
</dbReference>
<dbReference type="Pfam" id="PF07885">
    <property type="entry name" value="Ion_trans_2"/>
    <property type="match status" value="1"/>
</dbReference>
<organism evidence="13 14">
    <name type="scientific">Rubidibacter lacunae KORDI 51-2</name>
    <dbReference type="NCBI Taxonomy" id="582515"/>
    <lineage>
        <taxon>Bacteria</taxon>
        <taxon>Bacillati</taxon>
        <taxon>Cyanobacteriota</taxon>
        <taxon>Cyanophyceae</taxon>
        <taxon>Oscillatoriophycideae</taxon>
        <taxon>Chroococcales</taxon>
        <taxon>Aphanothecaceae</taxon>
        <taxon>Rubidibacter</taxon>
    </lineage>
</organism>
<evidence type="ECO:0000256" key="8">
    <source>
        <dbReference type="ARBA" id="ARBA00023180"/>
    </source>
</evidence>
<feature type="domain" description="Ionotropic glutamate receptor C-terminal" evidence="12">
    <location>
        <begin position="23"/>
        <end position="350"/>
    </location>
</feature>
<dbReference type="STRING" id="582515.KR51_00027080"/>
<keyword evidence="2" id="KW-0813">Transport</keyword>
<evidence type="ECO:0000313" key="14">
    <source>
        <dbReference type="Proteomes" id="UP000016960"/>
    </source>
</evidence>
<dbReference type="Gene3D" id="1.10.287.70">
    <property type="match status" value="1"/>
</dbReference>
<evidence type="ECO:0000256" key="7">
    <source>
        <dbReference type="ARBA" id="ARBA00023170"/>
    </source>
</evidence>
<evidence type="ECO:0000259" key="12">
    <source>
        <dbReference type="SMART" id="SM00079"/>
    </source>
</evidence>
<dbReference type="SUPFAM" id="SSF53850">
    <property type="entry name" value="Periplasmic binding protein-like II"/>
    <property type="match status" value="1"/>
</dbReference>
<reference evidence="13 14" key="1">
    <citation type="submission" date="2013-05" db="EMBL/GenBank/DDBJ databases">
        <title>Draft genome sequence of Rubidibacter lacunae KORDI 51-2.</title>
        <authorList>
            <person name="Choi D.H."/>
            <person name="Noh J.H."/>
            <person name="Kwon K.-K."/>
            <person name="Lee J.-H."/>
            <person name="Ryu J.-Y."/>
        </authorList>
    </citation>
    <scope>NUCLEOTIDE SEQUENCE [LARGE SCALE GENOMIC DNA]</scope>
    <source>
        <strain evidence="13 14">KORDI 51-2</strain>
    </source>
</reference>
<evidence type="ECO:0000256" key="10">
    <source>
        <dbReference type="SAM" id="Phobius"/>
    </source>
</evidence>
<dbReference type="Proteomes" id="UP000016960">
    <property type="component" value="Unassembled WGS sequence"/>
</dbReference>
<dbReference type="Gene3D" id="3.40.190.10">
    <property type="entry name" value="Periplasmic binding protein-like II"/>
    <property type="match status" value="3"/>
</dbReference>
<dbReference type="GO" id="GO:0015276">
    <property type="term" value="F:ligand-gated monoatomic ion channel activity"/>
    <property type="evidence" value="ECO:0007669"/>
    <property type="project" value="InterPro"/>
</dbReference>
<name>U5DIF9_9CHRO</name>
<evidence type="ECO:0000256" key="4">
    <source>
        <dbReference type="ARBA" id="ARBA00022989"/>
    </source>
</evidence>
<evidence type="ECO:0000259" key="11">
    <source>
        <dbReference type="SMART" id="SM00062"/>
    </source>
</evidence>
<dbReference type="SMART" id="SM00062">
    <property type="entry name" value="PBPb"/>
    <property type="match status" value="1"/>
</dbReference>
<dbReference type="eggNOG" id="COG0834">
    <property type="taxonomic scope" value="Bacteria"/>
</dbReference>
<feature type="transmembrane region" description="Helical" evidence="10">
    <location>
        <begin position="129"/>
        <end position="159"/>
    </location>
</feature>